<reference evidence="16 17" key="1">
    <citation type="submission" date="2025-04" db="UniProtKB">
        <authorList>
            <consortium name="RefSeq"/>
        </authorList>
    </citation>
    <scope>IDENTIFICATION</scope>
    <source>
        <tissue evidence="16 17">Young leaves</tissue>
    </source>
</reference>
<dbReference type="InterPro" id="IPR002913">
    <property type="entry name" value="START_lipid-bd_dom"/>
</dbReference>
<dbReference type="PROSITE" id="PS50071">
    <property type="entry name" value="HOMEOBOX_2"/>
    <property type="match status" value="1"/>
</dbReference>
<evidence type="ECO:0000256" key="10">
    <source>
        <dbReference type="RuleBase" id="RU000682"/>
    </source>
</evidence>
<dbReference type="OrthoDB" id="6159439at2759"/>
<feature type="DNA-binding region" description="Homeobox" evidence="9">
    <location>
        <begin position="78"/>
        <end position="137"/>
    </location>
</feature>
<keyword evidence="8 9" id="KW-0539">Nucleus</keyword>
<dbReference type="GO" id="GO:0003677">
    <property type="term" value="F:DNA binding"/>
    <property type="evidence" value="ECO:0007669"/>
    <property type="project" value="UniProtKB-UniRule"/>
</dbReference>
<dbReference type="KEGG" id="cmax:111482512"/>
<dbReference type="InterPro" id="IPR001356">
    <property type="entry name" value="HD"/>
</dbReference>
<dbReference type="PROSITE" id="PS00027">
    <property type="entry name" value="HOMEOBOX_1"/>
    <property type="match status" value="1"/>
</dbReference>
<dbReference type="GO" id="GO:0005634">
    <property type="term" value="C:nucleus"/>
    <property type="evidence" value="ECO:0007669"/>
    <property type="project" value="UniProtKB-SubCell"/>
</dbReference>
<evidence type="ECO:0000259" key="14">
    <source>
        <dbReference type="PROSITE" id="PS50848"/>
    </source>
</evidence>
<keyword evidence="3" id="KW-0805">Transcription regulation</keyword>
<dbReference type="InterPro" id="IPR017970">
    <property type="entry name" value="Homeobox_CS"/>
</dbReference>
<sequence length="762" mass="85296">MLCILFILSVIFNVVYKRVQAALLKVFAAPVCGNFKFYFFRLVDISYWLVRMDFMMEGRGSYGGGSGDEQEASNDRKGKKTYHRHNPYQIQQLESFFRACPHPDENQRRQLSRELGLETKQIKFWFQNKRTQTKTQNERADNSSLRTENEKIQCENLAIREALRNVICPSCGGPPFGEEERQRNLHKLRLENAHLKEEHEKVSNLLAKYIGKPISQLESLLPVLGSSLDLSPRSSLTQIVLSPAVNLMSDPVILDRTATPYQSRGINDLENALMMETAATALEELIRLLRIDEPLWMKILNDGRGVLNRDSYEKIFPRPNHFKSSNARTESSKASGVVTMSAMQLVDAFLDADKWADLFPTVIINAETFHIIDPGMPGNRSGALQLMYQQMHIFSPLVSPRDFCFLRHCQQIEHGVWVIVDVSYEFLKDCVTSARCWRLPSGCMIQEMPNGCSKVTWVEHVEVDDKTQTHRLYRDLVFNTTAYGAERWVFTLQRMCERLAYTFRDCAPSHELGGVLTSNEGRRSIMKLSHRMVKNFCGVLSMSGKLDFPQLSEVNNSGVRISVRISSELGQPSGTIVSAATSLWLPLQPESIFNFFKDEKARVQWDVLSNGSPVHEIAHILTGVHPGNSILIIRQPFVPTENNMLILQESCIDPLGSLVIYAPIDMPAMNIATSGQDPSEILILPSGFVITGDGRSHSGVGASTSATSGRPSGSLLTVAFQILVSSVSSSKQLNVESVATVNTLISATVQRIKAALNCSGLD</sequence>
<comment type="subcellular location">
    <subcellularLocation>
        <location evidence="1 9 10">Nucleus</location>
    </subcellularLocation>
</comment>
<feature type="domain" description="START" evidence="14">
    <location>
        <begin position="267"/>
        <end position="501"/>
    </location>
</feature>
<evidence type="ECO:0000313" key="17">
    <source>
        <dbReference type="RefSeq" id="XP_022984099.1"/>
    </source>
</evidence>
<dbReference type="InterPro" id="IPR057993">
    <property type="entry name" value="HD-Zip_IV_C"/>
</dbReference>
<keyword evidence="7" id="KW-0804">Transcription</keyword>
<name>A0A6J1J7R8_CUCMA</name>
<evidence type="ECO:0000256" key="11">
    <source>
        <dbReference type="SAM" id="Coils"/>
    </source>
</evidence>
<gene>
    <name evidence="16 17 18" type="primary">LOC111482512</name>
</gene>
<dbReference type="PROSITE" id="PS50848">
    <property type="entry name" value="START"/>
    <property type="match status" value="1"/>
</dbReference>
<evidence type="ECO:0000256" key="3">
    <source>
        <dbReference type="ARBA" id="ARBA00023015"/>
    </source>
</evidence>
<dbReference type="GO" id="GO:0000981">
    <property type="term" value="F:DNA-binding transcription factor activity, RNA polymerase II-specific"/>
    <property type="evidence" value="ECO:0007669"/>
    <property type="project" value="InterPro"/>
</dbReference>
<evidence type="ECO:0000313" key="15">
    <source>
        <dbReference type="Proteomes" id="UP000504608"/>
    </source>
</evidence>
<dbReference type="InterPro" id="IPR042160">
    <property type="entry name" value="HD-Zip_IV"/>
</dbReference>
<evidence type="ECO:0000313" key="16">
    <source>
        <dbReference type="RefSeq" id="XP_022984098.1"/>
    </source>
</evidence>
<evidence type="ECO:0000256" key="2">
    <source>
        <dbReference type="ARBA" id="ARBA00006789"/>
    </source>
</evidence>
<dbReference type="GO" id="GO:0008289">
    <property type="term" value="F:lipid binding"/>
    <property type="evidence" value="ECO:0007669"/>
    <property type="project" value="InterPro"/>
</dbReference>
<dbReference type="PANTHER" id="PTHR45654:SF9">
    <property type="entry name" value="HOMEOBOX-LEUCINE ZIPPER PROTEIN HDG10-RELATED"/>
    <property type="match status" value="1"/>
</dbReference>
<feature type="domain" description="Homeobox" evidence="13">
    <location>
        <begin position="76"/>
        <end position="136"/>
    </location>
</feature>
<dbReference type="RefSeq" id="XP_022984099.1">
    <property type="nucleotide sequence ID" value="XM_023128331.1"/>
</dbReference>
<dbReference type="Pfam" id="PF25797">
    <property type="entry name" value="PDF2_C"/>
    <property type="match status" value="1"/>
</dbReference>
<evidence type="ECO:0000313" key="18">
    <source>
        <dbReference type="RefSeq" id="XP_022984100.1"/>
    </source>
</evidence>
<dbReference type="InterPro" id="IPR009057">
    <property type="entry name" value="Homeodomain-like_sf"/>
</dbReference>
<comment type="similarity">
    <text evidence="2">Belongs to the HD-ZIP homeobox family. Class IV subfamily.</text>
</comment>
<dbReference type="SUPFAM" id="SSF46689">
    <property type="entry name" value="Homeodomain-like"/>
    <property type="match status" value="1"/>
</dbReference>
<dbReference type="Pfam" id="PF01852">
    <property type="entry name" value="START"/>
    <property type="match status" value="1"/>
</dbReference>
<protein>
    <submittedName>
        <fullName evidence="16 17">Homeobox-leucine zipper protein HDG11-like isoform X1</fullName>
    </submittedName>
</protein>
<dbReference type="GeneID" id="111482512"/>
<feature type="region of interest" description="Disordered" evidence="12">
    <location>
        <begin position="62"/>
        <end position="81"/>
    </location>
</feature>
<dbReference type="Gene3D" id="3.30.530.20">
    <property type="match status" value="1"/>
</dbReference>
<dbReference type="Gene3D" id="1.10.10.60">
    <property type="entry name" value="Homeodomain-like"/>
    <property type="match status" value="1"/>
</dbReference>
<keyword evidence="4 11" id="KW-0175">Coiled coil</keyword>
<organism evidence="15 18">
    <name type="scientific">Cucurbita maxima</name>
    <name type="common">Pumpkin</name>
    <name type="synonym">Winter squash</name>
    <dbReference type="NCBI Taxonomy" id="3661"/>
    <lineage>
        <taxon>Eukaryota</taxon>
        <taxon>Viridiplantae</taxon>
        <taxon>Streptophyta</taxon>
        <taxon>Embryophyta</taxon>
        <taxon>Tracheophyta</taxon>
        <taxon>Spermatophyta</taxon>
        <taxon>Magnoliopsida</taxon>
        <taxon>eudicotyledons</taxon>
        <taxon>Gunneridae</taxon>
        <taxon>Pentapetalae</taxon>
        <taxon>rosids</taxon>
        <taxon>fabids</taxon>
        <taxon>Cucurbitales</taxon>
        <taxon>Cucurbitaceae</taxon>
        <taxon>Cucurbiteae</taxon>
        <taxon>Cucurbita</taxon>
    </lineage>
</organism>
<proteinExistence type="inferred from homology"/>
<evidence type="ECO:0000259" key="13">
    <source>
        <dbReference type="PROSITE" id="PS50071"/>
    </source>
</evidence>
<dbReference type="PANTHER" id="PTHR45654">
    <property type="entry name" value="HOMEOBOX-LEUCINE ZIPPER PROTEIN MERISTEM L1"/>
    <property type="match status" value="1"/>
</dbReference>
<dbReference type="FunFam" id="1.10.10.60:FF:000229">
    <property type="entry name" value="Homeobox-leucine zipper protein HDG1"/>
    <property type="match status" value="1"/>
</dbReference>
<dbReference type="RefSeq" id="XP_022984098.1">
    <property type="nucleotide sequence ID" value="XM_023128330.1"/>
</dbReference>
<accession>A0A6J1J7R8</accession>
<dbReference type="CDD" id="cd00086">
    <property type="entry name" value="homeodomain"/>
    <property type="match status" value="1"/>
</dbReference>
<evidence type="ECO:0000256" key="6">
    <source>
        <dbReference type="ARBA" id="ARBA00023155"/>
    </source>
</evidence>
<evidence type="ECO:0000256" key="9">
    <source>
        <dbReference type="PROSITE-ProRule" id="PRU00108"/>
    </source>
</evidence>
<dbReference type="SUPFAM" id="SSF55961">
    <property type="entry name" value="Bet v1-like"/>
    <property type="match status" value="2"/>
</dbReference>
<dbReference type="RefSeq" id="XP_022984100.1">
    <property type="nucleotide sequence ID" value="XM_023128332.1"/>
</dbReference>
<dbReference type="SMART" id="SM00389">
    <property type="entry name" value="HOX"/>
    <property type="match status" value="1"/>
</dbReference>
<evidence type="ECO:0000256" key="5">
    <source>
        <dbReference type="ARBA" id="ARBA00023125"/>
    </source>
</evidence>
<dbReference type="CDD" id="cd08875">
    <property type="entry name" value="START_ArGLABRA2_like"/>
    <property type="match status" value="1"/>
</dbReference>
<keyword evidence="15" id="KW-1185">Reference proteome</keyword>
<dbReference type="Proteomes" id="UP000504608">
    <property type="component" value="Unplaced"/>
</dbReference>
<dbReference type="InterPro" id="IPR023393">
    <property type="entry name" value="START-like_dom_sf"/>
</dbReference>
<keyword evidence="5 9" id="KW-0238">DNA-binding</keyword>
<evidence type="ECO:0000256" key="4">
    <source>
        <dbReference type="ARBA" id="ARBA00023054"/>
    </source>
</evidence>
<evidence type="ECO:0000256" key="7">
    <source>
        <dbReference type="ARBA" id="ARBA00023163"/>
    </source>
</evidence>
<evidence type="ECO:0000256" key="8">
    <source>
        <dbReference type="ARBA" id="ARBA00023242"/>
    </source>
</evidence>
<dbReference type="SMART" id="SM00234">
    <property type="entry name" value="START"/>
    <property type="match status" value="1"/>
</dbReference>
<dbReference type="Pfam" id="PF00046">
    <property type="entry name" value="Homeodomain"/>
    <property type="match status" value="1"/>
</dbReference>
<evidence type="ECO:0000256" key="1">
    <source>
        <dbReference type="ARBA" id="ARBA00004123"/>
    </source>
</evidence>
<keyword evidence="6 9" id="KW-0371">Homeobox</keyword>
<feature type="coiled-coil region" evidence="11">
    <location>
        <begin position="178"/>
        <end position="205"/>
    </location>
</feature>
<dbReference type="AlphaFoldDB" id="A0A6J1J7R8"/>
<evidence type="ECO:0000256" key="12">
    <source>
        <dbReference type="SAM" id="MobiDB-lite"/>
    </source>
</evidence>